<dbReference type="Proteomes" id="UP000694388">
    <property type="component" value="Unplaced"/>
</dbReference>
<feature type="region of interest" description="Disordered" evidence="1">
    <location>
        <begin position="259"/>
        <end position="289"/>
    </location>
</feature>
<feature type="region of interest" description="Disordered" evidence="1">
    <location>
        <begin position="1"/>
        <end position="110"/>
    </location>
</feature>
<dbReference type="Ensembl" id="ENSEBUT00000008381.1">
    <property type="protein sequence ID" value="ENSEBUP00000007892.1"/>
    <property type="gene ID" value="ENSEBUG00000005143.1"/>
</dbReference>
<accession>A0A8C4PZX9</accession>
<reference evidence="2" key="2">
    <citation type="submission" date="2025-09" db="UniProtKB">
        <authorList>
            <consortium name="Ensembl"/>
        </authorList>
    </citation>
    <scope>IDENTIFICATION</scope>
</reference>
<proteinExistence type="predicted"/>
<dbReference type="AlphaFoldDB" id="A0A8C4PZX9"/>
<sequence length="289" mass="30727">MPGISPSGHPGMFMLQLSLPGGSHPTRPPSPPRRCQRRGYSLEQRPPRVCELPRSESLNQCSPRLVSPLASPSQSPSSTPHLNSHPGVLSFPLAPTAIPRPPTSSQGDRSFPLLGASLQYVPSPSCPNSTVTLQQTTNRAGGRVKRPPRKAFSEDSSSVDPDFFRSSMLEVDLPAGVPRAEAEALLAKLGGKVRWVHAQLPNDSVSPNSTHPDGDTSPNPSDETTVATPGASVRDLRLVALFPTRQLAQVALSKLGLGPGTATNGFRLRPGGTRRCNEAFPTPERASSH</sequence>
<feature type="region of interest" description="Disordered" evidence="1">
    <location>
        <begin position="201"/>
        <end position="230"/>
    </location>
</feature>
<evidence type="ECO:0000256" key="1">
    <source>
        <dbReference type="SAM" id="MobiDB-lite"/>
    </source>
</evidence>
<feature type="compositionally biased region" description="Basic and acidic residues" evidence="1">
    <location>
        <begin position="45"/>
        <end position="54"/>
    </location>
</feature>
<dbReference type="GeneTree" id="ENSGT00940000156095"/>
<name>A0A8C4PZX9_EPTBU</name>
<protein>
    <submittedName>
        <fullName evidence="2">Uncharacterized protein</fullName>
    </submittedName>
</protein>
<feature type="region of interest" description="Disordered" evidence="1">
    <location>
        <begin position="134"/>
        <end position="159"/>
    </location>
</feature>
<feature type="compositionally biased region" description="Polar residues" evidence="1">
    <location>
        <begin position="201"/>
        <end position="227"/>
    </location>
</feature>
<reference evidence="2" key="1">
    <citation type="submission" date="2025-08" db="UniProtKB">
        <authorList>
            <consortium name="Ensembl"/>
        </authorList>
    </citation>
    <scope>IDENTIFICATION</scope>
</reference>
<evidence type="ECO:0000313" key="2">
    <source>
        <dbReference type="Ensembl" id="ENSEBUP00000007892.1"/>
    </source>
</evidence>
<evidence type="ECO:0000313" key="3">
    <source>
        <dbReference type="Proteomes" id="UP000694388"/>
    </source>
</evidence>
<feature type="compositionally biased region" description="Low complexity" evidence="1">
    <location>
        <begin position="67"/>
        <end position="80"/>
    </location>
</feature>
<organism evidence="2 3">
    <name type="scientific">Eptatretus burgeri</name>
    <name type="common">Inshore hagfish</name>
    <dbReference type="NCBI Taxonomy" id="7764"/>
    <lineage>
        <taxon>Eukaryota</taxon>
        <taxon>Metazoa</taxon>
        <taxon>Chordata</taxon>
        <taxon>Craniata</taxon>
        <taxon>Vertebrata</taxon>
        <taxon>Cyclostomata</taxon>
        <taxon>Myxini</taxon>
        <taxon>Myxiniformes</taxon>
        <taxon>Myxinidae</taxon>
        <taxon>Eptatretinae</taxon>
        <taxon>Eptatretus</taxon>
    </lineage>
</organism>
<keyword evidence="3" id="KW-1185">Reference proteome</keyword>